<dbReference type="GO" id="GO:0005634">
    <property type="term" value="C:nucleus"/>
    <property type="evidence" value="ECO:0007669"/>
    <property type="project" value="TreeGrafter"/>
</dbReference>
<dbReference type="EMBL" id="JAAARO010000014">
    <property type="protein sequence ID" value="KAF5736002.1"/>
    <property type="molecule type" value="Genomic_DNA"/>
</dbReference>
<dbReference type="GO" id="GO:0030332">
    <property type="term" value="F:cyclin binding"/>
    <property type="evidence" value="ECO:0007669"/>
    <property type="project" value="TreeGrafter"/>
</dbReference>
<evidence type="ECO:0000313" key="1">
    <source>
        <dbReference type="EMBL" id="KAF5736002.1"/>
    </source>
</evidence>
<dbReference type="GO" id="GO:0006513">
    <property type="term" value="P:protein monoubiquitination"/>
    <property type="evidence" value="ECO:0007669"/>
    <property type="project" value="TreeGrafter"/>
</dbReference>
<dbReference type="PANTHER" id="PTHR31531">
    <property type="entry name" value="E3 UBIQUITIN-PROTEIN LIGASE E3D FAMILY MEMBER"/>
    <property type="match status" value="1"/>
</dbReference>
<sequence length="94" mass="10583">MSSVDWHYVADNWFGGYCCSFGGISEKLVAREYTLENLFTNQLLENAKDELSFGTVVRDLNTQTHGAVAVLVWHREYGIIVKDSSIPCYQGAVF</sequence>
<name>A0A7J7CPI2_TRIWF</name>
<accession>A0A7J7CPI2</accession>
<dbReference type="GO" id="GO:0031624">
    <property type="term" value="F:ubiquitin conjugating enzyme binding"/>
    <property type="evidence" value="ECO:0007669"/>
    <property type="project" value="TreeGrafter"/>
</dbReference>
<dbReference type="InParanoid" id="A0A7J7CPI2"/>
<evidence type="ECO:0000313" key="2">
    <source>
        <dbReference type="Proteomes" id="UP000593562"/>
    </source>
</evidence>
<dbReference type="GO" id="GO:0051865">
    <property type="term" value="P:protein autoubiquitination"/>
    <property type="evidence" value="ECO:0007669"/>
    <property type="project" value="TreeGrafter"/>
</dbReference>
<protein>
    <submittedName>
        <fullName evidence="1">Uncharacterized protein</fullName>
    </submittedName>
</protein>
<dbReference type="GO" id="GO:0061630">
    <property type="term" value="F:ubiquitin protein ligase activity"/>
    <property type="evidence" value="ECO:0007669"/>
    <property type="project" value="TreeGrafter"/>
</dbReference>
<dbReference type="GO" id="GO:0005829">
    <property type="term" value="C:cytosol"/>
    <property type="evidence" value="ECO:0007669"/>
    <property type="project" value="TreeGrafter"/>
</dbReference>
<dbReference type="GO" id="GO:0000209">
    <property type="term" value="P:protein polyubiquitination"/>
    <property type="evidence" value="ECO:0007669"/>
    <property type="project" value="TreeGrafter"/>
</dbReference>
<dbReference type="PANTHER" id="PTHR31531:SF2">
    <property type="entry name" value="E3 UBIQUITIN-PROTEIN LIGASE E3D"/>
    <property type="match status" value="1"/>
</dbReference>
<dbReference type="GO" id="GO:0000151">
    <property type="term" value="C:ubiquitin ligase complex"/>
    <property type="evidence" value="ECO:0007669"/>
    <property type="project" value="TreeGrafter"/>
</dbReference>
<dbReference type="Proteomes" id="UP000593562">
    <property type="component" value="Unassembled WGS sequence"/>
</dbReference>
<dbReference type="GO" id="GO:0043161">
    <property type="term" value="P:proteasome-mediated ubiquitin-dependent protein catabolic process"/>
    <property type="evidence" value="ECO:0007669"/>
    <property type="project" value="TreeGrafter"/>
</dbReference>
<dbReference type="AlphaFoldDB" id="A0A7J7CPI2"/>
<reference evidence="1 2" key="1">
    <citation type="journal article" date="2020" name="Nat. Commun.">
        <title>Genome of Tripterygium wilfordii and identification of cytochrome P450 involved in triptolide biosynthesis.</title>
        <authorList>
            <person name="Tu L."/>
            <person name="Su P."/>
            <person name="Zhang Z."/>
            <person name="Gao L."/>
            <person name="Wang J."/>
            <person name="Hu T."/>
            <person name="Zhou J."/>
            <person name="Zhang Y."/>
            <person name="Zhao Y."/>
            <person name="Liu Y."/>
            <person name="Song Y."/>
            <person name="Tong Y."/>
            <person name="Lu Y."/>
            <person name="Yang J."/>
            <person name="Xu C."/>
            <person name="Jia M."/>
            <person name="Peters R.J."/>
            <person name="Huang L."/>
            <person name="Gao W."/>
        </authorList>
    </citation>
    <scope>NUCLEOTIDE SEQUENCE [LARGE SCALE GENOMIC DNA]</scope>
    <source>
        <strain evidence="2">cv. XIE 37</strain>
        <tissue evidence="1">Leaf</tissue>
    </source>
</reference>
<dbReference type="InterPro" id="IPR019193">
    <property type="entry name" value="UBQ-conj_enz_E2-bd_prot"/>
</dbReference>
<organism evidence="1 2">
    <name type="scientific">Tripterygium wilfordii</name>
    <name type="common">Thunder God vine</name>
    <dbReference type="NCBI Taxonomy" id="458696"/>
    <lineage>
        <taxon>Eukaryota</taxon>
        <taxon>Viridiplantae</taxon>
        <taxon>Streptophyta</taxon>
        <taxon>Embryophyta</taxon>
        <taxon>Tracheophyta</taxon>
        <taxon>Spermatophyta</taxon>
        <taxon>Magnoliopsida</taxon>
        <taxon>eudicotyledons</taxon>
        <taxon>Gunneridae</taxon>
        <taxon>Pentapetalae</taxon>
        <taxon>rosids</taxon>
        <taxon>fabids</taxon>
        <taxon>Celastrales</taxon>
        <taxon>Celastraceae</taxon>
        <taxon>Tripterygium</taxon>
    </lineage>
</organism>
<keyword evidence="2" id="KW-1185">Reference proteome</keyword>
<proteinExistence type="predicted"/>
<gene>
    <name evidence="1" type="ORF">HS088_TW14G00134</name>
</gene>
<comment type="caution">
    <text evidence="1">The sequence shown here is derived from an EMBL/GenBank/DDBJ whole genome shotgun (WGS) entry which is preliminary data.</text>
</comment>